<proteinExistence type="predicted"/>
<feature type="non-terminal residue" evidence="1">
    <location>
        <position position="1"/>
    </location>
</feature>
<protein>
    <submittedName>
        <fullName evidence="1">Uncharacterized protein</fullName>
    </submittedName>
</protein>
<gene>
    <name evidence="1" type="ORF">METZ01_LOCUS175212</name>
</gene>
<evidence type="ECO:0000313" key="1">
    <source>
        <dbReference type="EMBL" id="SVB22358.1"/>
    </source>
</evidence>
<name>A0A382C8D4_9ZZZZ</name>
<organism evidence="1">
    <name type="scientific">marine metagenome</name>
    <dbReference type="NCBI Taxonomy" id="408172"/>
    <lineage>
        <taxon>unclassified sequences</taxon>
        <taxon>metagenomes</taxon>
        <taxon>ecological metagenomes</taxon>
    </lineage>
</organism>
<reference evidence="1" key="1">
    <citation type="submission" date="2018-05" db="EMBL/GenBank/DDBJ databases">
        <authorList>
            <person name="Lanie J.A."/>
            <person name="Ng W.-L."/>
            <person name="Kazmierczak K.M."/>
            <person name="Andrzejewski T.M."/>
            <person name="Davidsen T.M."/>
            <person name="Wayne K.J."/>
            <person name="Tettelin H."/>
            <person name="Glass J.I."/>
            <person name="Rusch D."/>
            <person name="Podicherti R."/>
            <person name="Tsui H.-C.T."/>
            <person name="Winkler M.E."/>
        </authorList>
    </citation>
    <scope>NUCLEOTIDE SEQUENCE</scope>
</reference>
<dbReference type="AlphaFoldDB" id="A0A382C8D4"/>
<accession>A0A382C8D4</accession>
<dbReference type="EMBL" id="UINC01033298">
    <property type="protein sequence ID" value="SVB22358.1"/>
    <property type="molecule type" value="Genomic_DNA"/>
</dbReference>
<sequence length="68" mass="7722">VYRCDITCIAQLDDHLPQTPPHSEFFRINLIVLADRGGIDWCPRRTLLPASETLLVHLCPTKVHDQDG</sequence>